<gene>
    <name evidence="1" type="ORF">KPL71_017361</name>
</gene>
<name>A0ACB8JNV5_CITSI</name>
<proteinExistence type="predicted"/>
<dbReference type="EMBL" id="CM039175">
    <property type="protein sequence ID" value="KAH9734401.1"/>
    <property type="molecule type" value="Genomic_DNA"/>
</dbReference>
<organism evidence="1 2">
    <name type="scientific">Citrus sinensis</name>
    <name type="common">Sweet orange</name>
    <name type="synonym">Citrus aurantium var. sinensis</name>
    <dbReference type="NCBI Taxonomy" id="2711"/>
    <lineage>
        <taxon>Eukaryota</taxon>
        <taxon>Viridiplantae</taxon>
        <taxon>Streptophyta</taxon>
        <taxon>Embryophyta</taxon>
        <taxon>Tracheophyta</taxon>
        <taxon>Spermatophyta</taxon>
        <taxon>Magnoliopsida</taxon>
        <taxon>eudicotyledons</taxon>
        <taxon>Gunneridae</taxon>
        <taxon>Pentapetalae</taxon>
        <taxon>rosids</taxon>
        <taxon>malvids</taxon>
        <taxon>Sapindales</taxon>
        <taxon>Rutaceae</taxon>
        <taxon>Aurantioideae</taxon>
        <taxon>Citrus</taxon>
    </lineage>
</organism>
<comment type="caution">
    <text evidence="1">The sequence shown here is derived from an EMBL/GenBank/DDBJ whole genome shotgun (WGS) entry which is preliminary data.</text>
</comment>
<protein>
    <submittedName>
        <fullName evidence="1">Uncharacterized protein</fullName>
    </submittedName>
</protein>
<reference evidence="2" key="1">
    <citation type="journal article" date="2023" name="Hortic. Res.">
        <title>A chromosome-level phased genome enabling allele-level studies in sweet orange: a case study on citrus Huanglongbing tolerance.</title>
        <authorList>
            <person name="Wu B."/>
            <person name="Yu Q."/>
            <person name="Deng Z."/>
            <person name="Duan Y."/>
            <person name="Luo F."/>
            <person name="Gmitter F. Jr."/>
        </authorList>
    </citation>
    <scope>NUCLEOTIDE SEQUENCE [LARGE SCALE GENOMIC DNA]</scope>
    <source>
        <strain evidence="2">cv. Valencia</strain>
    </source>
</reference>
<evidence type="ECO:0000313" key="2">
    <source>
        <dbReference type="Proteomes" id="UP000829398"/>
    </source>
</evidence>
<evidence type="ECO:0000313" key="1">
    <source>
        <dbReference type="EMBL" id="KAH9734401.1"/>
    </source>
</evidence>
<sequence>MERVHSLRMMSRFLLLHCLVLISLFIVAATAHTSYITTDQDALLALKAHITHDPTNFLAKNWNTSTPVCNWTGVPCDVHNHRVTVLNISRLNLTGTIPFQLGNLSSLQSLNLSFNRLSGSIPSAIFTTYTLKYVNFHENQLTGTFPSFIFDKSSLQHLDFAHNSLSGEIPANICSNLPFLEILSLSGNMLHGRIPSTLLNCTYLQILDLSYNDFSGAIPKEIGNLTKLKGLYLGRNRLQEIPREFSNLAEMERMSLSENNLQDMIINFLQFYSSSTCFCNLYSFARSLIMLRFIVFISDRDKALCLFSLISFFNLCRLKKNVL</sequence>
<accession>A0ACB8JNV5</accession>
<keyword evidence="2" id="KW-1185">Reference proteome</keyword>
<dbReference type="Proteomes" id="UP000829398">
    <property type="component" value="Chromosome 6"/>
</dbReference>